<dbReference type="InterPro" id="IPR003593">
    <property type="entry name" value="AAA+_ATPase"/>
</dbReference>
<evidence type="ECO:0000256" key="2">
    <source>
        <dbReference type="ARBA" id="ARBA00049244"/>
    </source>
</evidence>
<keyword evidence="3" id="KW-0808">Transferase</keyword>
<evidence type="ECO:0000256" key="1">
    <source>
        <dbReference type="ARBA" id="ARBA00022932"/>
    </source>
</evidence>
<evidence type="ECO:0000259" key="4">
    <source>
        <dbReference type="SMART" id="SM00382"/>
    </source>
</evidence>
<keyword evidence="3" id="KW-0547">Nucleotide-binding</keyword>
<feature type="domain" description="AAA+ ATPase" evidence="4">
    <location>
        <begin position="32"/>
        <end position="174"/>
    </location>
</feature>
<comment type="caution">
    <text evidence="5">The sequence shown here is derived from an EMBL/GenBank/DDBJ whole genome shotgun (WGS) entry which is preliminary data.</text>
</comment>
<dbReference type="SUPFAM" id="SSF52540">
    <property type="entry name" value="P-loop containing nucleoside triphosphate hydrolases"/>
    <property type="match status" value="1"/>
</dbReference>
<dbReference type="InterPro" id="IPR050238">
    <property type="entry name" value="DNA_Rep/Repair_Clamp_Loader"/>
</dbReference>
<dbReference type="AlphaFoldDB" id="A0A1F7IAY6"/>
<organism evidence="5 6">
    <name type="scientific">Candidatus Roizmanbacteria bacterium RIFCSPLOWO2_01_FULL_35_13</name>
    <dbReference type="NCBI Taxonomy" id="1802055"/>
    <lineage>
        <taxon>Bacteria</taxon>
        <taxon>Candidatus Roizmaniibacteriota</taxon>
    </lineage>
</organism>
<evidence type="ECO:0000313" key="5">
    <source>
        <dbReference type="EMBL" id="OGK40525.1"/>
    </source>
</evidence>
<dbReference type="PANTHER" id="PTHR11669:SF0">
    <property type="entry name" value="PROTEIN STICHEL-LIKE 2"/>
    <property type="match status" value="1"/>
</dbReference>
<dbReference type="GO" id="GO:0005524">
    <property type="term" value="F:ATP binding"/>
    <property type="evidence" value="ECO:0007669"/>
    <property type="project" value="UniProtKB-KW"/>
</dbReference>
<protein>
    <recommendedName>
        <fullName evidence="3">DNA polymerase III subunit gamma/tau</fullName>
        <ecNumber evidence="3">2.7.7.7</ecNumber>
    </recommendedName>
</protein>
<reference evidence="5 6" key="1">
    <citation type="journal article" date="2016" name="Nat. Commun.">
        <title>Thousands of microbial genomes shed light on interconnected biogeochemical processes in an aquifer system.</title>
        <authorList>
            <person name="Anantharaman K."/>
            <person name="Brown C.T."/>
            <person name="Hug L.A."/>
            <person name="Sharon I."/>
            <person name="Castelle C.J."/>
            <person name="Probst A.J."/>
            <person name="Thomas B.C."/>
            <person name="Singh A."/>
            <person name="Wilkins M.J."/>
            <person name="Karaoz U."/>
            <person name="Brodie E.L."/>
            <person name="Williams K.H."/>
            <person name="Hubbard S.S."/>
            <person name="Banfield J.F."/>
        </authorList>
    </citation>
    <scope>NUCLEOTIDE SEQUENCE [LARGE SCALE GENOMIC DNA]</scope>
</reference>
<dbReference type="STRING" id="1802055.A3A74_02955"/>
<keyword evidence="3" id="KW-0067">ATP-binding</keyword>
<dbReference type="Gene3D" id="1.10.8.60">
    <property type="match status" value="1"/>
</dbReference>
<evidence type="ECO:0000256" key="3">
    <source>
        <dbReference type="RuleBase" id="RU364063"/>
    </source>
</evidence>
<dbReference type="GO" id="GO:0003887">
    <property type="term" value="F:DNA-directed DNA polymerase activity"/>
    <property type="evidence" value="ECO:0007669"/>
    <property type="project" value="UniProtKB-KW"/>
</dbReference>
<dbReference type="SMART" id="SM00382">
    <property type="entry name" value="AAA"/>
    <property type="match status" value="1"/>
</dbReference>
<keyword evidence="3" id="KW-0548">Nucleotidyltransferase</keyword>
<keyword evidence="1 3" id="KW-0239">DNA-directed DNA polymerase</keyword>
<dbReference type="InterPro" id="IPR012763">
    <property type="entry name" value="DNA_pol_III_sug/sutau_N"/>
</dbReference>
<comment type="function">
    <text evidence="3">DNA polymerase III is a complex, multichain enzyme responsible for most of the replicative synthesis in bacteria. This DNA polymerase also exhibits 3' to 5' exonuclease activity.</text>
</comment>
<dbReference type="GO" id="GO:0006261">
    <property type="term" value="P:DNA-templated DNA replication"/>
    <property type="evidence" value="ECO:0007669"/>
    <property type="project" value="TreeGrafter"/>
</dbReference>
<dbReference type="PANTHER" id="PTHR11669">
    <property type="entry name" value="REPLICATION FACTOR C / DNA POLYMERASE III GAMMA-TAU SUBUNIT"/>
    <property type="match status" value="1"/>
</dbReference>
<proteinExistence type="inferred from homology"/>
<comment type="subunit">
    <text evidence="3">DNA polymerase III contains a core (composed of alpha, epsilon and theta chains) that associates with a tau subunit. This core dimerizes to form the POLIII' complex. PolIII' associates with the gamma complex (composed of gamma, delta, delta', psi and chi chains) and with the beta chain to form the complete DNA polymerase III complex.</text>
</comment>
<comment type="catalytic activity">
    <reaction evidence="2 3">
        <text>DNA(n) + a 2'-deoxyribonucleoside 5'-triphosphate = DNA(n+1) + diphosphate</text>
        <dbReference type="Rhea" id="RHEA:22508"/>
        <dbReference type="Rhea" id="RHEA-COMP:17339"/>
        <dbReference type="Rhea" id="RHEA-COMP:17340"/>
        <dbReference type="ChEBI" id="CHEBI:33019"/>
        <dbReference type="ChEBI" id="CHEBI:61560"/>
        <dbReference type="ChEBI" id="CHEBI:173112"/>
        <dbReference type="EC" id="2.7.7.7"/>
    </reaction>
</comment>
<name>A0A1F7IAY6_9BACT</name>
<keyword evidence="3" id="KW-0235">DNA replication</keyword>
<sequence>MFYLKYRPKTIEELDNIKVKEVIKKILSSGSFPHAFLFIGQKGTGKTSTARIFAKAVNCLKNKNSEPCNSCKNCLSIDTFSSPDVIELDAASNRGIEDVRNLIKESSFYPMANKYRVYIIDEAHMITNDAFNALLKTLEEPPESVIFILATTNQEKIPKTIHSRCLLVNFGTAKRTEILSMLKKIVKKEKINIDDQLLSLIAKHSDHSFRDATKILEELVTQKKLKFEEGRQFLGLLHENFFAALQKKELKGILSWLEEFTQAGGNTKNLIEQLLEELHIALLTKSGVKTEDETNISLEIKDIIILMKLLTEAYNNLKISPIESLPLEIAIVEYYNRNK</sequence>
<evidence type="ECO:0000313" key="6">
    <source>
        <dbReference type="Proteomes" id="UP000179270"/>
    </source>
</evidence>
<dbReference type="GO" id="GO:0009360">
    <property type="term" value="C:DNA polymerase III complex"/>
    <property type="evidence" value="ECO:0007669"/>
    <property type="project" value="InterPro"/>
</dbReference>
<dbReference type="InterPro" id="IPR027417">
    <property type="entry name" value="P-loop_NTPase"/>
</dbReference>
<comment type="similarity">
    <text evidence="3">Belongs to the DnaX/STICHEL family.</text>
</comment>
<gene>
    <name evidence="3" type="primary">dnaX</name>
    <name evidence="5" type="ORF">A3A74_02955</name>
</gene>
<dbReference type="CDD" id="cd00009">
    <property type="entry name" value="AAA"/>
    <property type="match status" value="1"/>
</dbReference>
<accession>A0A1F7IAY6</accession>
<dbReference type="EMBL" id="MGAF01000032">
    <property type="protein sequence ID" value="OGK40525.1"/>
    <property type="molecule type" value="Genomic_DNA"/>
</dbReference>
<dbReference type="PRINTS" id="PR00300">
    <property type="entry name" value="CLPPROTEASEA"/>
</dbReference>
<dbReference type="EC" id="2.7.7.7" evidence="3"/>
<dbReference type="Proteomes" id="UP000179270">
    <property type="component" value="Unassembled WGS sequence"/>
</dbReference>
<dbReference type="InterPro" id="IPR001270">
    <property type="entry name" value="ClpA/B"/>
</dbReference>
<dbReference type="Pfam" id="PF13177">
    <property type="entry name" value="DNA_pol3_delta2"/>
    <property type="match status" value="1"/>
</dbReference>
<dbReference type="NCBIfam" id="TIGR02397">
    <property type="entry name" value="dnaX_nterm"/>
    <property type="match status" value="1"/>
</dbReference>
<dbReference type="Gene3D" id="3.40.50.300">
    <property type="entry name" value="P-loop containing nucleotide triphosphate hydrolases"/>
    <property type="match status" value="1"/>
</dbReference>